<accession>A0ABX0ZW41</accession>
<feature type="domain" description="Methyltransferase" evidence="1">
    <location>
        <begin position="42"/>
        <end position="147"/>
    </location>
</feature>
<dbReference type="PANTHER" id="PTHR43861:SF1">
    <property type="entry name" value="TRANS-ACONITATE 2-METHYLTRANSFERASE"/>
    <property type="match status" value="1"/>
</dbReference>
<dbReference type="EMBL" id="JAATEJ010000030">
    <property type="protein sequence ID" value="NJP47421.1"/>
    <property type="molecule type" value="Genomic_DNA"/>
</dbReference>
<comment type="caution">
    <text evidence="2">The sequence shown here is derived from an EMBL/GenBank/DDBJ whole genome shotgun (WGS) entry which is preliminary data.</text>
</comment>
<dbReference type="SUPFAM" id="SSF53335">
    <property type="entry name" value="S-adenosyl-L-methionine-dependent methyltransferases"/>
    <property type="match status" value="1"/>
</dbReference>
<dbReference type="InterPro" id="IPR025714">
    <property type="entry name" value="Methyltranfer_dom"/>
</dbReference>
<keyword evidence="3" id="KW-1185">Reference proteome</keyword>
<evidence type="ECO:0000259" key="1">
    <source>
        <dbReference type="Pfam" id="PF13847"/>
    </source>
</evidence>
<dbReference type="Pfam" id="PF13847">
    <property type="entry name" value="Methyltransf_31"/>
    <property type="match status" value="1"/>
</dbReference>
<organism evidence="2 3">
    <name type="scientific">Actinacidiphila epipremni</name>
    <dbReference type="NCBI Taxonomy" id="2053013"/>
    <lineage>
        <taxon>Bacteria</taxon>
        <taxon>Bacillati</taxon>
        <taxon>Actinomycetota</taxon>
        <taxon>Actinomycetes</taxon>
        <taxon>Kitasatosporales</taxon>
        <taxon>Streptomycetaceae</taxon>
        <taxon>Actinacidiphila</taxon>
    </lineage>
</organism>
<dbReference type="Proteomes" id="UP000734511">
    <property type="component" value="Unassembled WGS sequence"/>
</dbReference>
<evidence type="ECO:0000313" key="2">
    <source>
        <dbReference type="EMBL" id="NJP47421.1"/>
    </source>
</evidence>
<protein>
    <submittedName>
        <fullName evidence="2">Methyltransferase domain-containing protein</fullName>
    </submittedName>
</protein>
<keyword evidence="2" id="KW-0808">Transferase</keyword>
<dbReference type="InterPro" id="IPR029063">
    <property type="entry name" value="SAM-dependent_MTases_sf"/>
</dbReference>
<dbReference type="RefSeq" id="WP_167986266.1">
    <property type="nucleotide sequence ID" value="NZ_JAATEJ010000030.1"/>
</dbReference>
<dbReference type="Gene3D" id="3.40.50.150">
    <property type="entry name" value="Vaccinia Virus protein VP39"/>
    <property type="match status" value="1"/>
</dbReference>
<reference evidence="2 3" key="1">
    <citation type="submission" date="2020-03" db="EMBL/GenBank/DDBJ databases">
        <title>WGS of actinomycetes isolated from Thailand.</title>
        <authorList>
            <person name="Thawai C."/>
        </authorList>
    </citation>
    <scope>NUCLEOTIDE SEQUENCE [LARGE SCALE GENOMIC DNA]</scope>
    <source>
        <strain evidence="2 3">PRB2-1</strain>
    </source>
</reference>
<gene>
    <name evidence="2" type="ORF">HCN08_29040</name>
</gene>
<dbReference type="GO" id="GO:0008168">
    <property type="term" value="F:methyltransferase activity"/>
    <property type="evidence" value="ECO:0007669"/>
    <property type="project" value="UniProtKB-KW"/>
</dbReference>
<dbReference type="GO" id="GO:0032259">
    <property type="term" value="P:methylation"/>
    <property type="evidence" value="ECO:0007669"/>
    <property type="project" value="UniProtKB-KW"/>
</dbReference>
<proteinExistence type="predicted"/>
<evidence type="ECO:0000313" key="3">
    <source>
        <dbReference type="Proteomes" id="UP000734511"/>
    </source>
</evidence>
<sequence>MTSAMFETDTPDPIAYLDWLAASDLGRAYKKRMLEELDVRAGQTVVDLGCGPGTDLGALAEAVGGAGAVIGLDHDQVAVDAAAERTVGEDVVDVRSCDVHELPLADRSADRARTDRVLQHVADPARVLGEVRRVLRAGGRLVMGEPDWGTLTVDHPDGDLSHAYTRYVTEKAVANARIGSRLPRLAADAGFAVPAVLPVTPVFRDAGAADKVLGLERNTRRAVAAGYLTEDGAWRWLDHLASGFFLATVTFYIVVADA</sequence>
<name>A0ABX0ZW41_9ACTN</name>
<keyword evidence="2" id="KW-0489">Methyltransferase</keyword>
<dbReference type="CDD" id="cd02440">
    <property type="entry name" value="AdoMet_MTases"/>
    <property type="match status" value="1"/>
</dbReference>
<dbReference type="PANTHER" id="PTHR43861">
    <property type="entry name" value="TRANS-ACONITATE 2-METHYLTRANSFERASE-RELATED"/>
    <property type="match status" value="1"/>
</dbReference>